<organism evidence="1 2">
    <name type="scientific">Shewanella vesiculosa</name>
    <dbReference type="NCBI Taxonomy" id="518738"/>
    <lineage>
        <taxon>Bacteria</taxon>
        <taxon>Pseudomonadati</taxon>
        <taxon>Pseudomonadota</taxon>
        <taxon>Gammaproteobacteria</taxon>
        <taxon>Alteromonadales</taxon>
        <taxon>Shewanellaceae</taxon>
        <taxon>Shewanella</taxon>
    </lineage>
</organism>
<reference evidence="1 2" key="1">
    <citation type="submission" date="2024-05" db="EMBL/GenBank/DDBJ databases">
        <title>Genome sequencing of Marine Estuary Bacteria, Shewanella vesiculosa and S. baltica, and Pseudomonas syringae.</title>
        <authorList>
            <person name="Gurung A."/>
            <person name="Maclea K.S."/>
        </authorList>
    </citation>
    <scope>NUCLEOTIDE SEQUENCE [LARGE SCALE GENOMIC DNA]</scope>
    <source>
        <strain evidence="1 2">1A</strain>
    </source>
</reference>
<keyword evidence="2" id="KW-1185">Reference proteome</keyword>
<accession>A0ABV0FYC9</accession>
<dbReference type="EMBL" id="JBDPZN010000017">
    <property type="protein sequence ID" value="MEO3684568.1"/>
    <property type="molecule type" value="Genomic_DNA"/>
</dbReference>
<gene>
    <name evidence="1" type="ORF">ABHN84_20095</name>
</gene>
<comment type="caution">
    <text evidence="1">The sequence shown here is derived from an EMBL/GenBank/DDBJ whole genome shotgun (WGS) entry which is preliminary data.</text>
</comment>
<evidence type="ECO:0000313" key="2">
    <source>
        <dbReference type="Proteomes" id="UP001477278"/>
    </source>
</evidence>
<evidence type="ECO:0000313" key="1">
    <source>
        <dbReference type="EMBL" id="MEO3684568.1"/>
    </source>
</evidence>
<evidence type="ECO:0008006" key="3">
    <source>
        <dbReference type="Google" id="ProtNLM"/>
    </source>
</evidence>
<dbReference type="RefSeq" id="WP_124016031.1">
    <property type="nucleotide sequence ID" value="NZ_JBDPZN010000017.1"/>
</dbReference>
<name>A0ABV0FYC9_9GAMM</name>
<sequence>MLHKIEKWIDQTNVEYKQQRICCAKFFSEFEGFYPLAFLEQAYFVVVDEIPKPDFPELRQMGFGSFMDMQAGGITYKNTYYVLRHNVSSLRLHFHELVHVAQWAHLGAQDFILRYMDEIQTFGYHESPLEKMAYALDANFSEGGAKIDIPSYVVRNI</sequence>
<dbReference type="Proteomes" id="UP001477278">
    <property type="component" value="Unassembled WGS sequence"/>
</dbReference>
<protein>
    <recommendedName>
        <fullName evidence="3">DUF4157 domain-containing protein</fullName>
    </recommendedName>
</protein>
<proteinExistence type="predicted"/>